<evidence type="ECO:0000256" key="4">
    <source>
        <dbReference type="ARBA" id="ARBA00023163"/>
    </source>
</evidence>
<dbReference type="PANTHER" id="PTHR11945:SF534">
    <property type="entry name" value="MYOCYTE-SPECIFIC ENHANCER FACTOR 2"/>
    <property type="match status" value="1"/>
</dbReference>
<dbReference type="InterPro" id="IPR036879">
    <property type="entry name" value="TF_MADSbox_sf"/>
</dbReference>
<feature type="region of interest" description="Disordered" evidence="7">
    <location>
        <begin position="206"/>
        <end position="226"/>
    </location>
</feature>
<dbReference type="SUPFAM" id="SSF55455">
    <property type="entry name" value="SRF-like"/>
    <property type="match status" value="1"/>
</dbReference>
<dbReference type="OrthoDB" id="1898716at2759"/>
<keyword evidence="10" id="KW-1185">Reference proteome</keyword>
<feature type="compositionally biased region" description="Basic and acidic residues" evidence="7">
    <location>
        <begin position="160"/>
        <end position="171"/>
    </location>
</feature>
<evidence type="ECO:0000256" key="7">
    <source>
        <dbReference type="SAM" id="MobiDB-lite"/>
    </source>
</evidence>
<dbReference type="GeneID" id="5546917"/>
<dbReference type="GO" id="GO:0005634">
    <property type="term" value="C:nucleus"/>
    <property type="evidence" value="ECO:0007669"/>
    <property type="project" value="UniProtKB-SubCell"/>
</dbReference>
<dbReference type="GO" id="GO:0000981">
    <property type="term" value="F:DNA-binding transcription factor activity, RNA polymerase II-specific"/>
    <property type="evidence" value="ECO:0007669"/>
    <property type="project" value="TreeGrafter"/>
</dbReference>
<evidence type="ECO:0000313" key="10">
    <source>
        <dbReference type="Proteomes" id="UP000000267"/>
    </source>
</evidence>
<keyword evidence="3" id="KW-0238">DNA-binding</keyword>
<dbReference type="eggNOG" id="KOG0014">
    <property type="taxonomic scope" value="Eukaryota"/>
</dbReference>
<dbReference type="PANTHER" id="PTHR11945">
    <property type="entry name" value="MADS BOX PROTEIN"/>
    <property type="match status" value="1"/>
</dbReference>
<name>A7TGL0_VANPO</name>
<dbReference type="GO" id="GO:0000978">
    <property type="term" value="F:RNA polymerase II cis-regulatory region sequence-specific DNA binding"/>
    <property type="evidence" value="ECO:0007669"/>
    <property type="project" value="TreeGrafter"/>
</dbReference>
<evidence type="ECO:0000256" key="6">
    <source>
        <dbReference type="ARBA" id="ARBA00025805"/>
    </source>
</evidence>
<dbReference type="HOGENOM" id="CLU_406629_0_0_1"/>
<gene>
    <name evidence="9" type="ORF">Kpol_1048p48</name>
</gene>
<evidence type="ECO:0000256" key="2">
    <source>
        <dbReference type="ARBA" id="ARBA00023015"/>
    </source>
</evidence>
<evidence type="ECO:0000256" key="1">
    <source>
        <dbReference type="ARBA" id="ARBA00004123"/>
    </source>
</evidence>
<comment type="similarity">
    <text evidence="6">Belongs to the MEF2 family.</text>
</comment>
<dbReference type="RefSeq" id="XP_001646475.1">
    <property type="nucleotide sequence ID" value="XM_001646425.1"/>
</dbReference>
<feature type="domain" description="MADS-box" evidence="8">
    <location>
        <begin position="1"/>
        <end position="61"/>
    </location>
</feature>
<dbReference type="AlphaFoldDB" id="A7TGL0"/>
<sequence length="676" mass="76814">MGRRKIAIKPITEERNRSVTFIKRKGGLFKKAHELAVLCQVDIAVIILGANSTFYEFSSCDIKELLEHYKNDKQFAHISKDPSHFGNYPNTSESRHNSFVTSESINDNGDDDFNKDEIDDDDADNENDSELNDTDILNKNELMTDSLPLCLTKTTTNDTNTERKRKLETDQESQHFCQKFYRTKFLPDNFDIEPCKEPLHINKVIPNIDNNSNNTNENSNQQNNTPNHEVLKTFRENTPVSEFYASTKQAFNKYYVDCPNSSSRDNETTRSRMLSFESNVSNKTDGNSGVYCNDNSTDNICLIQNKQSPSETIESCLDYSNSEDIKKEIQSPVHATEFPIKGLNDTNNHNKSTLDKIYSPKLVEGSADVSGTASPLLKVVSTPSHLIPTNNELQLIPANGESEMDRTIAVDCEFPKYRNYRDDNINMMLSNVNSQQQLKHELNMRSKHNQIDHTDCNADTISASRMTTGTTITSDNADSIFDSNRINVNPTDIRINHNNNNMTKKTIYKESKYENSNEDTIYDGNAQFHKLTIHDQNRPMNEGRQYYNSQIEQENGNLMIGDRNTDSSVQVSPNVSYQLSLFQEWLHHTGNIKNGLNIQYCSSSSHNQNHGHTIPSTVSTNTNNYCHNHNNCIPVPSTMLYQSNGCSNFCHPGYSDYSFDSSHYNNNNNNPSPTNL</sequence>
<keyword evidence="2" id="KW-0805">Transcription regulation</keyword>
<dbReference type="InParanoid" id="A7TGL0"/>
<feature type="region of interest" description="Disordered" evidence="7">
    <location>
        <begin position="152"/>
        <end position="171"/>
    </location>
</feature>
<dbReference type="SMART" id="SM00432">
    <property type="entry name" value="MADS"/>
    <property type="match status" value="1"/>
</dbReference>
<dbReference type="GO" id="GO:0033554">
    <property type="term" value="P:cellular response to stress"/>
    <property type="evidence" value="ECO:0007669"/>
    <property type="project" value="UniProtKB-ARBA"/>
</dbReference>
<evidence type="ECO:0000259" key="8">
    <source>
        <dbReference type="PROSITE" id="PS50066"/>
    </source>
</evidence>
<comment type="subcellular location">
    <subcellularLocation>
        <location evidence="1">Nucleus</location>
    </subcellularLocation>
</comment>
<dbReference type="STRING" id="436907.A7TGL0"/>
<dbReference type="KEGG" id="vpo:Kpol_1048p48"/>
<dbReference type="GO" id="GO:0046983">
    <property type="term" value="F:protein dimerization activity"/>
    <property type="evidence" value="ECO:0007669"/>
    <property type="project" value="InterPro"/>
</dbReference>
<feature type="compositionally biased region" description="Acidic residues" evidence="7">
    <location>
        <begin position="108"/>
        <end position="133"/>
    </location>
</feature>
<evidence type="ECO:0000313" key="9">
    <source>
        <dbReference type="EMBL" id="EDO18617.1"/>
    </source>
</evidence>
<keyword evidence="4" id="KW-0804">Transcription</keyword>
<dbReference type="GO" id="GO:0045944">
    <property type="term" value="P:positive regulation of transcription by RNA polymerase II"/>
    <property type="evidence" value="ECO:0007669"/>
    <property type="project" value="UniProtKB-ARBA"/>
</dbReference>
<keyword evidence="5" id="KW-0539">Nucleus</keyword>
<proteinExistence type="inferred from homology"/>
<dbReference type="EMBL" id="DS480387">
    <property type="protein sequence ID" value="EDO18617.1"/>
    <property type="molecule type" value="Genomic_DNA"/>
</dbReference>
<evidence type="ECO:0000256" key="3">
    <source>
        <dbReference type="ARBA" id="ARBA00023125"/>
    </source>
</evidence>
<organism evidence="10">
    <name type="scientific">Vanderwaltozyma polyspora (strain ATCC 22028 / DSM 70294 / BCRC 21397 / CBS 2163 / NBRC 10782 / NRRL Y-8283 / UCD 57-17)</name>
    <name type="common">Kluyveromyces polysporus</name>
    <dbReference type="NCBI Taxonomy" id="436907"/>
    <lineage>
        <taxon>Eukaryota</taxon>
        <taxon>Fungi</taxon>
        <taxon>Dikarya</taxon>
        <taxon>Ascomycota</taxon>
        <taxon>Saccharomycotina</taxon>
        <taxon>Saccharomycetes</taxon>
        <taxon>Saccharomycetales</taxon>
        <taxon>Saccharomycetaceae</taxon>
        <taxon>Vanderwaltozyma</taxon>
    </lineage>
</organism>
<dbReference type="PRINTS" id="PR00404">
    <property type="entry name" value="MADSDOMAIN"/>
</dbReference>
<dbReference type="Pfam" id="PF00319">
    <property type="entry name" value="SRF-TF"/>
    <property type="match status" value="1"/>
</dbReference>
<evidence type="ECO:0000256" key="5">
    <source>
        <dbReference type="ARBA" id="ARBA00023242"/>
    </source>
</evidence>
<reference evidence="9 10" key="1">
    <citation type="journal article" date="2007" name="Proc. Natl. Acad. Sci. U.S.A.">
        <title>Independent sorting-out of thousands of duplicated gene pairs in two yeast species descended from a whole-genome duplication.</title>
        <authorList>
            <person name="Scannell D.R."/>
            <person name="Frank A.C."/>
            <person name="Conant G.C."/>
            <person name="Byrne K.P."/>
            <person name="Woolfit M."/>
            <person name="Wolfe K.H."/>
        </authorList>
    </citation>
    <scope>NUCLEOTIDE SEQUENCE [LARGE SCALE GENOMIC DNA]</scope>
    <source>
        <strain evidence="10">ATCC 22028 / DSM 70294 / BCRC 21397 / CBS 2163 / NBRC 10782 / NRRL Y-8283 / UCD 57-17</strain>
    </source>
</reference>
<accession>A7TGL0</accession>
<feature type="compositionally biased region" description="Polar residues" evidence="7">
    <location>
        <begin position="88"/>
        <end position="105"/>
    </location>
</feature>
<dbReference type="InterPro" id="IPR002100">
    <property type="entry name" value="TF_MADSbox"/>
</dbReference>
<dbReference type="GO" id="GO:0008301">
    <property type="term" value="F:DNA binding, bending"/>
    <property type="evidence" value="ECO:0007669"/>
    <property type="project" value="UniProtKB-ARBA"/>
</dbReference>
<feature type="region of interest" description="Disordered" evidence="7">
    <location>
        <begin position="80"/>
        <end position="137"/>
    </location>
</feature>
<dbReference type="FunFam" id="3.40.1810.10:FF:000013">
    <property type="entry name" value="Transcription factor, MADS-box"/>
    <property type="match status" value="1"/>
</dbReference>
<dbReference type="Gene3D" id="3.40.1810.10">
    <property type="entry name" value="Transcription factor, MADS-box"/>
    <property type="match status" value="1"/>
</dbReference>
<dbReference type="PROSITE" id="PS50066">
    <property type="entry name" value="MADS_BOX_2"/>
    <property type="match status" value="1"/>
</dbReference>
<dbReference type="Proteomes" id="UP000000267">
    <property type="component" value="Unassembled WGS sequence"/>
</dbReference>
<protein>
    <recommendedName>
        <fullName evidence="8">MADS-box domain-containing protein</fullName>
    </recommendedName>
</protein>